<feature type="region of interest" description="Disordered" evidence="1">
    <location>
        <begin position="465"/>
        <end position="542"/>
    </location>
</feature>
<keyword evidence="4" id="KW-1185">Reference proteome</keyword>
<dbReference type="AlphaFoldDB" id="A0A498M270"/>
<evidence type="ECO:0000313" key="3">
    <source>
        <dbReference type="EMBL" id="RXN35936.1"/>
    </source>
</evidence>
<accession>A0A498M270</accession>
<feature type="compositionally biased region" description="Basic and acidic residues" evidence="1">
    <location>
        <begin position="128"/>
        <end position="142"/>
    </location>
</feature>
<feature type="region of interest" description="Disordered" evidence="1">
    <location>
        <begin position="208"/>
        <end position="246"/>
    </location>
</feature>
<proteinExistence type="predicted"/>
<feature type="region of interest" description="Disordered" evidence="1">
    <location>
        <begin position="1"/>
        <end position="63"/>
    </location>
</feature>
<evidence type="ECO:0000313" key="2">
    <source>
        <dbReference type="EMBL" id="RXN11447.1"/>
    </source>
</evidence>
<protein>
    <submittedName>
        <fullName evidence="2">Uncharacterized protein</fullName>
    </submittedName>
</protein>
<feature type="compositionally biased region" description="Low complexity" evidence="1">
    <location>
        <begin position="34"/>
        <end position="50"/>
    </location>
</feature>
<dbReference type="EMBL" id="QBIY01013136">
    <property type="protein sequence ID" value="RXN11447.1"/>
    <property type="molecule type" value="Genomic_DNA"/>
</dbReference>
<feature type="region of interest" description="Disordered" evidence="1">
    <location>
        <begin position="264"/>
        <end position="283"/>
    </location>
</feature>
<dbReference type="EMBL" id="QBIY01010019">
    <property type="protein sequence ID" value="RXN35936.1"/>
    <property type="molecule type" value="Genomic_DNA"/>
</dbReference>
<dbReference type="PANTHER" id="PTHR47331">
    <property type="entry name" value="PHD-TYPE DOMAIN-CONTAINING PROTEIN"/>
    <property type="match status" value="1"/>
</dbReference>
<feature type="region of interest" description="Disordered" evidence="1">
    <location>
        <begin position="128"/>
        <end position="181"/>
    </location>
</feature>
<comment type="caution">
    <text evidence="2">The sequence shown here is derived from an EMBL/GenBank/DDBJ whole genome shotgun (WGS) entry which is preliminary data.</text>
</comment>
<gene>
    <name evidence="2" type="ORF">ROHU_010621</name>
    <name evidence="3" type="ORF">ROHU_014128</name>
</gene>
<evidence type="ECO:0000256" key="1">
    <source>
        <dbReference type="SAM" id="MobiDB-lite"/>
    </source>
</evidence>
<sequence>MSQPEKEVPVVHPRRRINPPAHLVDYELGEPLQHRQPLPSRSQSRVPSPSTVGHTRSSSPVSQDFELEKWILRDEWPSASDGRGEREVELTTMLQEMRQENADLRRQASQIPEIISVLQEMRQQNAMLHDELQSLKATKETPSRPVTSPVPSQGPFTPVVSPKTPQRSRPTPAPRRKPPTLPAVIREQCPATVDEYPEIVEDLRNMEISSSVPERVPPQARYSDPPQPRYPRSSQHIQSHQSEFKTPAQERMLPVHTDYRQVHHQPPSTQEKTYRGPAPTIPFLTAPDPREFSRLRIALENILPEDATEQFKYQILTDHLKLEEALLVADSYSNSRFPFTNTMRALNKMYGQPHHLALQRTAELMDGPNIRSGDVKAFRMFGLQVRSLVSMLEQLGEKGDVELECRSHVSRLMSKLPHDLRSSFKRYTHPLHVTIPTLLDFADWLEYELQVQEEHTDYTRLPKVSSVQRREMRRDSKQPRKPTTILLGTENPKARPVAPAHPLKPAAAKREGSFVKAKTSHFQRNCPASEQSPPSSSAKWTLPEHSIGVCEVTEKRAGG</sequence>
<organism evidence="2 4">
    <name type="scientific">Labeo rohita</name>
    <name type="common">Indian major carp</name>
    <name type="synonym">Cyprinus rohita</name>
    <dbReference type="NCBI Taxonomy" id="84645"/>
    <lineage>
        <taxon>Eukaryota</taxon>
        <taxon>Metazoa</taxon>
        <taxon>Chordata</taxon>
        <taxon>Craniata</taxon>
        <taxon>Vertebrata</taxon>
        <taxon>Euteleostomi</taxon>
        <taxon>Actinopterygii</taxon>
        <taxon>Neopterygii</taxon>
        <taxon>Teleostei</taxon>
        <taxon>Ostariophysi</taxon>
        <taxon>Cypriniformes</taxon>
        <taxon>Cyprinidae</taxon>
        <taxon>Labeoninae</taxon>
        <taxon>Labeonini</taxon>
        <taxon>Labeo</taxon>
    </lineage>
</organism>
<dbReference type="Pfam" id="PF03564">
    <property type="entry name" value="DUF1759"/>
    <property type="match status" value="1"/>
</dbReference>
<reference evidence="2 4" key="1">
    <citation type="submission" date="2018-03" db="EMBL/GenBank/DDBJ databases">
        <title>Draft genome sequence of Rohu Carp (Labeo rohita).</title>
        <authorList>
            <person name="Das P."/>
            <person name="Kushwaha B."/>
            <person name="Joshi C.G."/>
            <person name="Kumar D."/>
            <person name="Nagpure N.S."/>
            <person name="Sahoo L."/>
            <person name="Das S.P."/>
            <person name="Bit A."/>
            <person name="Patnaik S."/>
            <person name="Meher P.K."/>
            <person name="Jayasankar P."/>
            <person name="Koringa P.G."/>
            <person name="Patel N.V."/>
            <person name="Hinsu A.T."/>
            <person name="Kumar R."/>
            <person name="Pandey M."/>
            <person name="Agarwal S."/>
            <person name="Srivastava S."/>
            <person name="Singh M."/>
            <person name="Iquebal M.A."/>
            <person name="Jaiswal S."/>
            <person name="Angadi U.B."/>
            <person name="Kumar N."/>
            <person name="Raza M."/>
            <person name="Shah T.M."/>
            <person name="Rai A."/>
            <person name="Jena J.K."/>
        </authorList>
    </citation>
    <scope>NUCLEOTIDE SEQUENCE [LARGE SCALE GENOMIC DNA]</scope>
    <source>
        <strain evidence="2">DASCIFA01</strain>
        <tissue evidence="2">Testis</tissue>
    </source>
</reference>
<feature type="compositionally biased region" description="Polar residues" evidence="1">
    <location>
        <begin position="232"/>
        <end position="241"/>
    </location>
</feature>
<feature type="compositionally biased region" description="Low complexity" evidence="1">
    <location>
        <begin position="527"/>
        <end position="538"/>
    </location>
</feature>
<name>A0A498M270_LABRO</name>
<feature type="compositionally biased region" description="Low complexity" evidence="1">
    <location>
        <begin position="496"/>
        <end position="506"/>
    </location>
</feature>
<dbReference type="Proteomes" id="UP000290572">
    <property type="component" value="Unassembled WGS sequence"/>
</dbReference>
<evidence type="ECO:0000313" key="4">
    <source>
        <dbReference type="Proteomes" id="UP000290572"/>
    </source>
</evidence>
<dbReference type="InterPro" id="IPR005312">
    <property type="entry name" value="DUF1759"/>
</dbReference>
<feature type="compositionally biased region" description="Polar residues" evidence="1">
    <location>
        <begin position="51"/>
        <end position="62"/>
    </location>
</feature>
<feature type="compositionally biased region" description="Basic and acidic residues" evidence="1">
    <location>
        <begin position="468"/>
        <end position="478"/>
    </location>
</feature>
<dbReference type="PANTHER" id="PTHR47331:SF5">
    <property type="entry name" value="RIBONUCLEASE H"/>
    <property type="match status" value="1"/>
</dbReference>